<feature type="compositionally biased region" description="Pro residues" evidence="1">
    <location>
        <begin position="197"/>
        <end position="207"/>
    </location>
</feature>
<proteinExistence type="predicted"/>
<sequence>MPRKRKPSLPTAFGIILVLIVLLDIVDAEKEPYESHLDKRPYALTCYSGIGPVASMKPKECVPMNHFNKKPWCYLDWQYDSAKKEVYMAGGCTYGLQRRSCQQVLFDTVRCTCIGDLCNADLKCPDKFCKVCKVVNAVLIKPQETEAPPEATTTLPPLPLASTNLPLLTFKPKPITIPPTLLPKPPPKLLTSNPKPQTDPPQPLPPPELQIAAIAETAEEPNSGTSQGPLLLLGFCPLITTFYIHARLHLHHPV</sequence>
<feature type="signal peptide" evidence="2">
    <location>
        <begin position="1"/>
        <end position="28"/>
    </location>
</feature>
<protein>
    <submittedName>
        <fullName evidence="4">Thyroglobulin type-1 domain-containing protein</fullName>
    </submittedName>
</protein>
<evidence type="ECO:0000313" key="3">
    <source>
        <dbReference type="Proteomes" id="UP000492821"/>
    </source>
</evidence>
<reference evidence="4" key="2">
    <citation type="submission" date="2020-10" db="UniProtKB">
        <authorList>
            <consortium name="WormBaseParasite"/>
        </authorList>
    </citation>
    <scope>IDENTIFICATION</scope>
</reference>
<accession>A0A7E4VUI0</accession>
<feature type="chain" id="PRO_5028807369" evidence="2">
    <location>
        <begin position="29"/>
        <end position="254"/>
    </location>
</feature>
<evidence type="ECO:0000256" key="2">
    <source>
        <dbReference type="SAM" id="SignalP"/>
    </source>
</evidence>
<dbReference type="Proteomes" id="UP000492821">
    <property type="component" value="Unassembled WGS sequence"/>
</dbReference>
<keyword evidence="3" id="KW-1185">Reference proteome</keyword>
<dbReference type="AlphaFoldDB" id="A0A7E4VUI0"/>
<evidence type="ECO:0000256" key="1">
    <source>
        <dbReference type="SAM" id="MobiDB-lite"/>
    </source>
</evidence>
<evidence type="ECO:0000313" key="4">
    <source>
        <dbReference type="WBParaSite" id="Pan_g3236.t1"/>
    </source>
</evidence>
<feature type="region of interest" description="Disordered" evidence="1">
    <location>
        <begin position="177"/>
        <end position="207"/>
    </location>
</feature>
<reference evidence="3" key="1">
    <citation type="journal article" date="2013" name="Genetics">
        <title>The draft genome and transcriptome of Panagrellus redivivus are shaped by the harsh demands of a free-living lifestyle.</title>
        <authorList>
            <person name="Srinivasan J."/>
            <person name="Dillman A.R."/>
            <person name="Macchietto M.G."/>
            <person name="Heikkinen L."/>
            <person name="Lakso M."/>
            <person name="Fracchia K.M."/>
            <person name="Antoshechkin I."/>
            <person name="Mortazavi A."/>
            <person name="Wong G."/>
            <person name="Sternberg P.W."/>
        </authorList>
    </citation>
    <scope>NUCLEOTIDE SEQUENCE [LARGE SCALE GENOMIC DNA]</scope>
    <source>
        <strain evidence="3">MT8872</strain>
    </source>
</reference>
<organism evidence="3 4">
    <name type="scientific">Panagrellus redivivus</name>
    <name type="common">Microworm</name>
    <dbReference type="NCBI Taxonomy" id="6233"/>
    <lineage>
        <taxon>Eukaryota</taxon>
        <taxon>Metazoa</taxon>
        <taxon>Ecdysozoa</taxon>
        <taxon>Nematoda</taxon>
        <taxon>Chromadorea</taxon>
        <taxon>Rhabditida</taxon>
        <taxon>Tylenchina</taxon>
        <taxon>Panagrolaimomorpha</taxon>
        <taxon>Panagrolaimoidea</taxon>
        <taxon>Panagrolaimidae</taxon>
        <taxon>Panagrellus</taxon>
    </lineage>
</organism>
<feature type="compositionally biased region" description="Pro residues" evidence="1">
    <location>
        <begin position="177"/>
        <end position="188"/>
    </location>
</feature>
<dbReference type="WBParaSite" id="Pan_g3236.t1">
    <property type="protein sequence ID" value="Pan_g3236.t1"/>
    <property type="gene ID" value="Pan_g3236"/>
</dbReference>
<keyword evidence="2" id="KW-0732">Signal</keyword>
<name>A0A7E4VUI0_PANRE</name>